<comment type="pathway">
    <text evidence="1 4">Glycan biosynthesis; trehalose biosynthesis.</text>
</comment>
<evidence type="ECO:0000313" key="5">
    <source>
        <dbReference type="EMBL" id="MFC5520537.1"/>
    </source>
</evidence>
<dbReference type="NCBIfam" id="TIGR00685">
    <property type="entry name" value="T6PP"/>
    <property type="match status" value="1"/>
</dbReference>
<dbReference type="PANTHER" id="PTHR43768">
    <property type="entry name" value="TREHALOSE 6-PHOSPHATE PHOSPHATASE"/>
    <property type="match status" value="1"/>
</dbReference>
<dbReference type="EMBL" id="JBHSMX010000011">
    <property type="protein sequence ID" value="MFC5520537.1"/>
    <property type="molecule type" value="Genomic_DNA"/>
</dbReference>
<dbReference type="EC" id="3.1.3.12" evidence="4"/>
<dbReference type="InterPro" id="IPR036412">
    <property type="entry name" value="HAD-like_sf"/>
</dbReference>
<keyword evidence="6" id="KW-1185">Reference proteome</keyword>
<sequence length="256" mass="27245">MQLSPAPSSMPLPGIGPQTALFLDFDGTLVDIAPQPEAVQVPADLVPLLRQLERRLKGALAVVSGRQLADLDGFLGPLQLTTAAEHGAHQRWPGGKLLRLASPDLRELIRQTTALAESHPGLHVEIKPASLALHYRQAPELEALCRQFMAEAADHTSGVELLHGKSVFEVKPAGISKGSAIEAFMRESPFAGRLPLFAGDDTTDEAGFSAVQGLGGQGIKVGEGATLARYRCATPKALRQWLRAACDENTTGSIRP</sequence>
<comment type="similarity">
    <text evidence="2 4">Belongs to the trehalose phosphatase family.</text>
</comment>
<dbReference type="GO" id="GO:0004805">
    <property type="term" value="F:trehalose-phosphatase activity"/>
    <property type="evidence" value="ECO:0007669"/>
    <property type="project" value="UniProtKB-EC"/>
</dbReference>
<reference evidence="6" key="1">
    <citation type="journal article" date="2019" name="Int. J. Syst. Evol. Microbiol.">
        <title>The Global Catalogue of Microorganisms (GCM) 10K type strain sequencing project: providing services to taxonomists for standard genome sequencing and annotation.</title>
        <authorList>
            <consortium name="The Broad Institute Genomics Platform"/>
            <consortium name="The Broad Institute Genome Sequencing Center for Infectious Disease"/>
            <person name="Wu L."/>
            <person name="Ma J."/>
        </authorList>
    </citation>
    <scope>NUCLEOTIDE SEQUENCE [LARGE SCALE GENOMIC DNA]</scope>
    <source>
        <strain evidence="6">CGMCC 4.7277</strain>
    </source>
</reference>
<evidence type="ECO:0000256" key="3">
    <source>
        <dbReference type="ARBA" id="ARBA00022801"/>
    </source>
</evidence>
<dbReference type="Proteomes" id="UP001596084">
    <property type="component" value="Unassembled WGS sequence"/>
</dbReference>
<comment type="function">
    <text evidence="4">Removes the phosphate from trehalose 6-phosphate to produce free trehalose.</text>
</comment>
<dbReference type="Gene3D" id="3.40.50.1000">
    <property type="entry name" value="HAD superfamily/HAD-like"/>
    <property type="match status" value="1"/>
</dbReference>
<keyword evidence="4" id="KW-0479">Metal-binding</keyword>
<dbReference type="SUPFAM" id="SSF56784">
    <property type="entry name" value="HAD-like"/>
    <property type="match status" value="1"/>
</dbReference>
<dbReference type="InterPro" id="IPR023214">
    <property type="entry name" value="HAD_sf"/>
</dbReference>
<keyword evidence="4" id="KW-0460">Magnesium</keyword>
<evidence type="ECO:0000256" key="2">
    <source>
        <dbReference type="ARBA" id="ARBA00008770"/>
    </source>
</evidence>
<dbReference type="CDD" id="cd01627">
    <property type="entry name" value="HAD_TPP"/>
    <property type="match status" value="1"/>
</dbReference>
<dbReference type="InterPro" id="IPR044651">
    <property type="entry name" value="OTSB-like"/>
</dbReference>
<comment type="catalytic activity">
    <reaction evidence="4">
        <text>alpha,alpha-trehalose 6-phosphate + H2O = alpha,alpha-trehalose + phosphate</text>
        <dbReference type="Rhea" id="RHEA:23420"/>
        <dbReference type="ChEBI" id="CHEBI:15377"/>
        <dbReference type="ChEBI" id="CHEBI:16551"/>
        <dbReference type="ChEBI" id="CHEBI:43474"/>
        <dbReference type="ChEBI" id="CHEBI:58429"/>
        <dbReference type="EC" id="3.1.3.12"/>
    </reaction>
</comment>
<dbReference type="PANTHER" id="PTHR43768:SF3">
    <property type="entry name" value="TREHALOSE 6-PHOSPHATE PHOSPHATASE"/>
    <property type="match status" value="1"/>
</dbReference>
<keyword evidence="3 4" id="KW-0378">Hydrolase</keyword>
<proteinExistence type="inferred from homology"/>
<dbReference type="Gene3D" id="3.30.70.1020">
    <property type="entry name" value="Trehalose-6-phosphate phosphatase related protein, domain 2"/>
    <property type="match status" value="1"/>
</dbReference>
<name>A0ABW0Q8Q4_9BURK</name>
<accession>A0ABW0Q8Q4</accession>
<dbReference type="InterPro" id="IPR003337">
    <property type="entry name" value="Trehalose_PPase"/>
</dbReference>
<dbReference type="InterPro" id="IPR006379">
    <property type="entry name" value="HAD-SF_hydro_IIB"/>
</dbReference>
<comment type="cofactor">
    <cofactor evidence="4">
        <name>Mg(2+)</name>
        <dbReference type="ChEBI" id="CHEBI:18420"/>
    </cofactor>
</comment>
<gene>
    <name evidence="5" type="primary">otsB</name>
    <name evidence="5" type="ORF">ACFPP7_06365</name>
</gene>
<evidence type="ECO:0000256" key="4">
    <source>
        <dbReference type="RuleBase" id="RU361117"/>
    </source>
</evidence>
<dbReference type="Pfam" id="PF02358">
    <property type="entry name" value="Trehalose_PPase"/>
    <property type="match status" value="1"/>
</dbReference>
<dbReference type="NCBIfam" id="TIGR01484">
    <property type="entry name" value="HAD-SF-IIB"/>
    <property type="match status" value="1"/>
</dbReference>
<organism evidence="5 6">
    <name type="scientific">Polaromonas jejuensis</name>
    <dbReference type="NCBI Taxonomy" id="457502"/>
    <lineage>
        <taxon>Bacteria</taxon>
        <taxon>Pseudomonadati</taxon>
        <taxon>Pseudomonadota</taxon>
        <taxon>Betaproteobacteria</taxon>
        <taxon>Burkholderiales</taxon>
        <taxon>Comamonadaceae</taxon>
        <taxon>Polaromonas</taxon>
    </lineage>
</organism>
<comment type="caution">
    <text evidence="5">The sequence shown here is derived from an EMBL/GenBank/DDBJ whole genome shotgun (WGS) entry which is preliminary data.</text>
</comment>
<evidence type="ECO:0000256" key="1">
    <source>
        <dbReference type="ARBA" id="ARBA00005199"/>
    </source>
</evidence>
<protein>
    <recommendedName>
        <fullName evidence="4">Trehalose 6-phosphate phosphatase</fullName>
        <ecNumber evidence="4">3.1.3.12</ecNumber>
    </recommendedName>
</protein>
<evidence type="ECO:0000313" key="6">
    <source>
        <dbReference type="Proteomes" id="UP001596084"/>
    </source>
</evidence>